<evidence type="ECO:0000313" key="6">
    <source>
        <dbReference type="EMBL" id="TPX07945.1"/>
    </source>
</evidence>
<dbReference type="InterPro" id="IPR008030">
    <property type="entry name" value="NmrA-like"/>
</dbReference>
<dbReference type="STRING" id="1093900.A0A507AEX1"/>
<dbReference type="RefSeq" id="XP_030989656.1">
    <property type="nucleotide sequence ID" value="XM_031133014.1"/>
</dbReference>
<evidence type="ECO:0000256" key="1">
    <source>
        <dbReference type="ARBA" id="ARBA00023015"/>
    </source>
</evidence>
<dbReference type="GO" id="GO:0000435">
    <property type="term" value="P:positive regulation of transcription from RNA polymerase II promoter by galactose"/>
    <property type="evidence" value="ECO:0007669"/>
    <property type="project" value="TreeGrafter"/>
</dbReference>
<evidence type="ECO:0000256" key="4">
    <source>
        <dbReference type="ARBA" id="ARBA00023242"/>
    </source>
</evidence>
<dbReference type="Pfam" id="PF04082">
    <property type="entry name" value="Fungal_trans"/>
    <property type="match status" value="1"/>
</dbReference>
<dbReference type="InterPro" id="IPR051127">
    <property type="entry name" value="Fungal_SecMet_Regulators"/>
</dbReference>
<keyword evidence="1" id="KW-0805">Transcription regulation</keyword>
<dbReference type="GeneID" id="41977847"/>
<accession>A0A507AEX1</accession>
<dbReference type="EMBL" id="SKBQ01000083">
    <property type="protein sequence ID" value="TPX07945.1"/>
    <property type="molecule type" value="Genomic_DNA"/>
</dbReference>
<protein>
    <recommendedName>
        <fullName evidence="5">Xylanolytic transcriptional activator regulatory domain-containing protein</fullName>
    </recommendedName>
</protein>
<keyword evidence="7" id="KW-1185">Reference proteome</keyword>
<keyword evidence="4" id="KW-0539">Nucleus</keyword>
<evidence type="ECO:0000313" key="7">
    <source>
        <dbReference type="Proteomes" id="UP000319257"/>
    </source>
</evidence>
<dbReference type="GO" id="GO:0000981">
    <property type="term" value="F:DNA-binding transcription factor activity, RNA polymerase II-specific"/>
    <property type="evidence" value="ECO:0007669"/>
    <property type="project" value="TreeGrafter"/>
</dbReference>
<evidence type="ECO:0000256" key="2">
    <source>
        <dbReference type="ARBA" id="ARBA00023125"/>
    </source>
</evidence>
<reference evidence="6 7" key="1">
    <citation type="submission" date="2019-06" db="EMBL/GenBank/DDBJ databases">
        <title>Draft genome sequence of the filamentous fungus Phialemoniopsis curvata isolated from diesel fuel.</title>
        <authorList>
            <person name="Varaljay V.A."/>
            <person name="Lyon W.J."/>
            <person name="Crouch A.L."/>
            <person name="Drake C.E."/>
            <person name="Hollomon J.M."/>
            <person name="Nadeau L.J."/>
            <person name="Nunn H.S."/>
            <person name="Stevenson B.S."/>
            <person name="Bojanowski C.L."/>
            <person name="Crookes-Goodson W.J."/>
        </authorList>
    </citation>
    <scope>NUCLEOTIDE SEQUENCE [LARGE SCALE GENOMIC DNA]</scope>
    <source>
        <strain evidence="6 7">D216</strain>
    </source>
</reference>
<evidence type="ECO:0000259" key="5">
    <source>
        <dbReference type="SMART" id="SM00906"/>
    </source>
</evidence>
<dbReference type="InterPro" id="IPR036291">
    <property type="entry name" value="NAD(P)-bd_dom_sf"/>
</dbReference>
<dbReference type="Pfam" id="PF05368">
    <property type="entry name" value="NmrA"/>
    <property type="match status" value="1"/>
</dbReference>
<dbReference type="OrthoDB" id="3364175at2759"/>
<proteinExistence type="predicted"/>
<name>A0A507AEX1_9PEZI</name>
<keyword evidence="2" id="KW-0238">DNA-binding</keyword>
<comment type="caution">
    <text evidence="6">The sequence shown here is derived from an EMBL/GenBank/DDBJ whole genome shotgun (WGS) entry which is preliminary data.</text>
</comment>
<dbReference type="AlphaFoldDB" id="A0A507AEX1"/>
<keyword evidence="3" id="KW-0804">Transcription</keyword>
<feature type="domain" description="Xylanolytic transcriptional activator regulatory" evidence="5">
    <location>
        <begin position="264"/>
        <end position="336"/>
    </location>
</feature>
<dbReference type="Gene3D" id="3.40.50.720">
    <property type="entry name" value="NAD(P)-binding Rossmann-like Domain"/>
    <property type="match status" value="1"/>
</dbReference>
<evidence type="ECO:0000256" key="3">
    <source>
        <dbReference type="ARBA" id="ARBA00023163"/>
    </source>
</evidence>
<dbReference type="GO" id="GO:0000978">
    <property type="term" value="F:RNA polymerase II cis-regulatory region sequence-specific DNA binding"/>
    <property type="evidence" value="ECO:0007669"/>
    <property type="project" value="TreeGrafter"/>
</dbReference>
<organism evidence="6 7">
    <name type="scientific">Thyridium curvatum</name>
    <dbReference type="NCBI Taxonomy" id="1093900"/>
    <lineage>
        <taxon>Eukaryota</taxon>
        <taxon>Fungi</taxon>
        <taxon>Dikarya</taxon>
        <taxon>Ascomycota</taxon>
        <taxon>Pezizomycotina</taxon>
        <taxon>Sordariomycetes</taxon>
        <taxon>Sordariomycetidae</taxon>
        <taxon>Thyridiales</taxon>
        <taxon>Thyridiaceae</taxon>
        <taxon>Thyridium</taxon>
    </lineage>
</organism>
<dbReference type="SUPFAM" id="SSF51735">
    <property type="entry name" value="NAD(P)-binding Rossmann-fold domains"/>
    <property type="match status" value="1"/>
</dbReference>
<dbReference type="GO" id="GO:0006351">
    <property type="term" value="P:DNA-templated transcription"/>
    <property type="evidence" value="ECO:0007669"/>
    <property type="project" value="InterPro"/>
</dbReference>
<dbReference type="GO" id="GO:0005634">
    <property type="term" value="C:nucleus"/>
    <property type="evidence" value="ECO:0007669"/>
    <property type="project" value="TreeGrafter"/>
</dbReference>
<sequence>MSVLEAKLARHDTRIRNIEKCETRYPDTPLVEDAVAPGVVILSVEDIQDLPSDGGKTDGMAISFVDDQDCGFFGPSSNIAFMRHIIRAIAKRERVYDLHSIAPGVDIGLYEPELIQIPRLMSPGSPGNVDTMEDAVPAANLLPPETETLKWIQIYFSGTGLLFPFIHEQTFLETYERVRQGNYRNNMRRTWLGLLNMIIAMAMRTESAAEEDVRVGGLDDPETYYRRAREICKTQMLRGTTLETVQYLLLTSMYLQGTQKSVQAWSMHGLAVKGALSIGLHSKDAMSKFPTVEQEMRKRAWFGCVILDRSLSMTFGRPSAIPDEYVKLEPARTIPRCGALTALPHIHDEISTAFYNATAALYKILWKIMGTLYGHNLGCDEPFLETQMATHLIQIEIQLAEWQSALPPDLQLRSSDSLPLGYDLKDPILEKFHLVLSLRYLSTRLLLYRPCLTKSLKDDSWKSRGSPNAQFFQVGVHTAFERACVRAAEEIIDIVHSVLHRPGLGRNLLGAWWFNVYYVFNAALAVFASLLLPDEHGPGAMSEVERLNRGTQYIDKSQQALTKIHASNPILIRCVDYLKQLSKFTVSWAASIESTSSQPTLSDEVQAAQSLPLFGSDTEISGDTALDCSVQTPPFAIKEDEFGLELVDYALVSEVRDVLRHHEIDTVISTLNLQWPGAADSQINLIRAAAQSGSVKRFLPSEFNIDYHSPAEQMPYPFRHLFLQAEQELRRHQHLTFTLVRNGFFMDYMGLPFAETNLHPLYALLDLDAGRAVLPGDGTDTVVFTHTRDVAKYVSKLLELSDELWPSESAIVGQRIVLKDLVRLAEDITGRQFDISFDALEKLKGGDTTELPSNKLCYGYFPGGKQELNSIICTMMIGMVSGVFDIKGTSLDEMFPEIEPLQMEPFLRGCWAKRS</sequence>
<dbReference type="Proteomes" id="UP000319257">
    <property type="component" value="Unassembled WGS sequence"/>
</dbReference>
<dbReference type="GO" id="GO:0008270">
    <property type="term" value="F:zinc ion binding"/>
    <property type="evidence" value="ECO:0007669"/>
    <property type="project" value="InterPro"/>
</dbReference>
<dbReference type="CDD" id="cd12148">
    <property type="entry name" value="fungal_TF_MHR"/>
    <property type="match status" value="1"/>
</dbReference>
<dbReference type="InterPro" id="IPR007219">
    <property type="entry name" value="XnlR_reg_dom"/>
</dbReference>
<dbReference type="Gene3D" id="3.90.25.10">
    <property type="entry name" value="UDP-galactose 4-epimerase, domain 1"/>
    <property type="match status" value="1"/>
</dbReference>
<dbReference type="SMART" id="SM00906">
    <property type="entry name" value="Fungal_trans"/>
    <property type="match status" value="1"/>
</dbReference>
<dbReference type="InParanoid" id="A0A507AEX1"/>
<dbReference type="PANTHER" id="PTHR47424:SF3">
    <property type="entry name" value="REGULATORY PROTEIN GAL4"/>
    <property type="match status" value="1"/>
</dbReference>
<dbReference type="PANTHER" id="PTHR47424">
    <property type="entry name" value="REGULATORY PROTEIN GAL4"/>
    <property type="match status" value="1"/>
</dbReference>
<gene>
    <name evidence="6" type="ORF">E0L32_010400</name>
</gene>